<dbReference type="Proteomes" id="UP000095131">
    <property type="component" value="Unassembled WGS sequence"/>
</dbReference>
<dbReference type="Proteomes" id="UP000092528">
    <property type="component" value="Chromosome 1"/>
</dbReference>
<dbReference type="KEGG" id="vsc:VSVS12_00454"/>
<evidence type="ECO:0000313" key="2">
    <source>
        <dbReference type="EMBL" id="ODS10020.1"/>
    </source>
</evidence>
<reference evidence="1 3" key="1">
    <citation type="submission" date="2016-07" db="EMBL/GenBank/DDBJ databases">
        <title>Genome sequencing of Vibrio scophthalmi strain VS-05, an isolated from Paralichthys olivaceus.</title>
        <authorList>
            <person name="Han H.-J."/>
        </authorList>
    </citation>
    <scope>NUCLEOTIDE SEQUENCE [LARGE SCALE GENOMIC DNA]</scope>
    <source>
        <strain evidence="1 3">VS-05</strain>
    </source>
</reference>
<accession>A0A1B1NKR4</accession>
<dbReference type="EMBL" id="MDCJ01000002">
    <property type="protein sequence ID" value="ODS10020.1"/>
    <property type="molecule type" value="Genomic_DNA"/>
</dbReference>
<proteinExistence type="predicted"/>
<gene>
    <name evidence="2" type="ORF">VSF3289_00258</name>
    <name evidence="1" type="ORF">VSVS05_02535</name>
</gene>
<dbReference type="EMBL" id="CP016414">
    <property type="protein sequence ID" value="ANU37613.1"/>
    <property type="molecule type" value="Genomic_DNA"/>
</dbReference>
<evidence type="ECO:0000313" key="4">
    <source>
        <dbReference type="Proteomes" id="UP000095131"/>
    </source>
</evidence>
<keyword evidence="3" id="KW-1185">Reference proteome</keyword>
<dbReference type="AlphaFoldDB" id="A0A1B1NKR4"/>
<sequence>MSAASYLVFRFQIVSFFRNDFLILIGSERLFPKQKRAHDHGMKSNRVLMLIFSQFFQFRLIAEESV</sequence>
<name>A0A1B1NKR4_9VIBR</name>
<organism evidence="2 4">
    <name type="scientific">Vibrio scophthalmi</name>
    <dbReference type="NCBI Taxonomy" id="45658"/>
    <lineage>
        <taxon>Bacteria</taxon>
        <taxon>Pseudomonadati</taxon>
        <taxon>Pseudomonadota</taxon>
        <taxon>Gammaproteobacteria</taxon>
        <taxon>Vibrionales</taxon>
        <taxon>Vibrionaceae</taxon>
        <taxon>Vibrio</taxon>
    </lineage>
</organism>
<reference evidence="2 4" key="2">
    <citation type="submission" date="2016-08" db="EMBL/GenBank/DDBJ databases">
        <title>Genome sequencing of Vibrio scophthalmi strain FP3289, an isolated from Paralichthys olivaceus.</title>
        <authorList>
            <person name="Han H.-J."/>
        </authorList>
    </citation>
    <scope>NUCLEOTIDE SEQUENCE [LARGE SCALE GENOMIC DNA]</scope>
    <source>
        <strain evidence="2 4">FP3289</strain>
    </source>
</reference>
<evidence type="ECO:0000313" key="3">
    <source>
        <dbReference type="Proteomes" id="UP000092528"/>
    </source>
</evidence>
<evidence type="ECO:0000313" key="1">
    <source>
        <dbReference type="EMBL" id="ANU37613.1"/>
    </source>
</evidence>
<protein>
    <submittedName>
        <fullName evidence="2">Uncharacterized protein</fullName>
    </submittedName>
</protein>